<proteinExistence type="predicted"/>
<dbReference type="InterPro" id="IPR035383">
    <property type="entry name" value="MauJ"/>
</dbReference>
<organism evidence="1 2">
    <name type="scientific">Roseovarius halotolerans</name>
    <dbReference type="NCBI Taxonomy" id="505353"/>
    <lineage>
        <taxon>Bacteria</taxon>
        <taxon>Pseudomonadati</taxon>
        <taxon>Pseudomonadota</taxon>
        <taxon>Alphaproteobacteria</taxon>
        <taxon>Rhodobacterales</taxon>
        <taxon>Roseobacteraceae</taxon>
        <taxon>Roseovarius</taxon>
    </lineage>
</organism>
<accession>A0A1X6YNN9</accession>
<name>A0A1X6YNN9_9RHOB</name>
<dbReference type="Proteomes" id="UP000193207">
    <property type="component" value="Unassembled WGS sequence"/>
</dbReference>
<reference evidence="1 2" key="1">
    <citation type="submission" date="2017-03" db="EMBL/GenBank/DDBJ databases">
        <authorList>
            <person name="Afonso C.L."/>
            <person name="Miller P.J."/>
            <person name="Scott M.A."/>
            <person name="Spackman E."/>
            <person name="Goraichik I."/>
            <person name="Dimitrov K.M."/>
            <person name="Suarez D.L."/>
            <person name="Swayne D.E."/>
        </authorList>
    </citation>
    <scope>NUCLEOTIDE SEQUENCE [LARGE SCALE GENOMIC DNA]</scope>
    <source>
        <strain evidence="1 2">CECT 8110</strain>
    </source>
</reference>
<keyword evidence="2" id="KW-1185">Reference proteome</keyword>
<dbReference type="AlphaFoldDB" id="A0A1X6YNN9"/>
<sequence>MKCASSFEVLSGCSVCDDDKFLEINHPRGLYRARIKNIPRREYTKPFLLEVHLYFSAPNLDEARDIAEGHLADVLNFLSVSAGAPYKKSRIRQIIDAGEIEDPSSRTILCWGDRPEYDDPQPFLDDLVVNSMETLMQFDHPPAVSRAMRWFRTGLNAEFRDDQFTYFWLAIEILATHAKTSSKVPDKCPHCRGSLYCPECEKTPLHKPYEKQAIRDLLLKFQDICDEEKATLLAQTRNSLMHGATLREIQGSLPDGYDNVVDCLGELVWRAIVIQFPPELVHGIPLGQPGTYFEPTMTAVATIQTAVPQDSDGNFEIDFSGVQVQMKPFGPPQSARRYAVEVSQEQFDQLRGLSFRTGDDQEMLQRVAHELYEGSDKPFIGVLATDMAEIRQRVEQGEQGEWQTIFRQIFDTGAKIGRIQ</sequence>
<protein>
    <submittedName>
        <fullName evidence="1">Uncharacterized protein</fullName>
    </submittedName>
</protein>
<evidence type="ECO:0000313" key="1">
    <source>
        <dbReference type="EMBL" id="SLN26819.1"/>
    </source>
</evidence>
<dbReference type="RefSeq" id="WP_085816776.1">
    <property type="nucleotide sequence ID" value="NZ_FWFU01000001.1"/>
</dbReference>
<dbReference type="Pfam" id="PF17419">
    <property type="entry name" value="MauJ"/>
    <property type="match status" value="1"/>
</dbReference>
<evidence type="ECO:0000313" key="2">
    <source>
        <dbReference type="Proteomes" id="UP000193207"/>
    </source>
</evidence>
<dbReference type="EMBL" id="FWFU01000001">
    <property type="protein sequence ID" value="SLN26819.1"/>
    <property type="molecule type" value="Genomic_DNA"/>
</dbReference>
<gene>
    <name evidence="1" type="ORF">ROH8110_01255</name>
</gene>